<accession>A0A329QVS5</accession>
<keyword evidence="6" id="KW-1185">Reference proteome</keyword>
<dbReference type="InterPro" id="IPR011765">
    <property type="entry name" value="Pept_M16_N"/>
</dbReference>
<dbReference type="PROSITE" id="PS00143">
    <property type="entry name" value="INSULINASE"/>
    <property type="match status" value="1"/>
</dbReference>
<dbReference type="GO" id="GO:0004222">
    <property type="term" value="F:metalloendopeptidase activity"/>
    <property type="evidence" value="ECO:0007669"/>
    <property type="project" value="InterPro"/>
</dbReference>
<dbReference type="FunFam" id="3.30.830.10:FF:000008">
    <property type="entry name" value="Mitochondrial-processing peptidase subunit beta"/>
    <property type="match status" value="1"/>
</dbReference>
<evidence type="ECO:0000259" key="4">
    <source>
        <dbReference type="Pfam" id="PF05193"/>
    </source>
</evidence>
<dbReference type="Pfam" id="PF00675">
    <property type="entry name" value="Peptidase_M16"/>
    <property type="match status" value="1"/>
</dbReference>
<evidence type="ECO:0000256" key="1">
    <source>
        <dbReference type="ARBA" id="ARBA00007261"/>
    </source>
</evidence>
<feature type="domain" description="Peptidase M16 N-terminal" evidence="3">
    <location>
        <begin position="24"/>
        <end position="171"/>
    </location>
</feature>
<evidence type="ECO:0000313" key="6">
    <source>
        <dbReference type="Proteomes" id="UP000250462"/>
    </source>
</evidence>
<dbReference type="GO" id="GO:0006508">
    <property type="term" value="P:proteolysis"/>
    <property type="evidence" value="ECO:0007669"/>
    <property type="project" value="InterPro"/>
</dbReference>
<organism evidence="5 6">
    <name type="scientific">Phytoactinopolyspora halophila</name>
    <dbReference type="NCBI Taxonomy" id="1981511"/>
    <lineage>
        <taxon>Bacteria</taxon>
        <taxon>Bacillati</taxon>
        <taxon>Actinomycetota</taxon>
        <taxon>Actinomycetes</taxon>
        <taxon>Jiangellales</taxon>
        <taxon>Jiangellaceae</taxon>
        <taxon>Phytoactinopolyspora</taxon>
    </lineage>
</organism>
<dbReference type="Gene3D" id="3.30.830.10">
    <property type="entry name" value="Metalloenzyme, LuxS/M16 peptidase-like"/>
    <property type="match status" value="2"/>
</dbReference>
<dbReference type="InterPro" id="IPR050361">
    <property type="entry name" value="MPP/UQCRC_Complex"/>
</dbReference>
<evidence type="ECO:0000256" key="2">
    <source>
        <dbReference type="RuleBase" id="RU004447"/>
    </source>
</evidence>
<dbReference type="GO" id="GO:0046872">
    <property type="term" value="F:metal ion binding"/>
    <property type="evidence" value="ECO:0007669"/>
    <property type="project" value="InterPro"/>
</dbReference>
<name>A0A329QVS5_9ACTN</name>
<protein>
    <submittedName>
        <fullName evidence="5">Insulinase family protein</fullName>
    </submittedName>
</protein>
<gene>
    <name evidence="5" type="ORF">DPM12_07275</name>
</gene>
<comment type="similarity">
    <text evidence="1 2">Belongs to the peptidase M16 family.</text>
</comment>
<dbReference type="AlphaFoldDB" id="A0A329QVS5"/>
<feature type="domain" description="Peptidase M16 C-terminal" evidence="4">
    <location>
        <begin position="179"/>
        <end position="357"/>
    </location>
</feature>
<dbReference type="PANTHER" id="PTHR11851">
    <property type="entry name" value="METALLOPROTEASE"/>
    <property type="match status" value="1"/>
</dbReference>
<evidence type="ECO:0000259" key="3">
    <source>
        <dbReference type="Pfam" id="PF00675"/>
    </source>
</evidence>
<dbReference type="Proteomes" id="UP000250462">
    <property type="component" value="Unassembled WGS sequence"/>
</dbReference>
<evidence type="ECO:0000313" key="5">
    <source>
        <dbReference type="EMBL" id="RAW16520.1"/>
    </source>
</evidence>
<dbReference type="PANTHER" id="PTHR11851:SF49">
    <property type="entry name" value="MITOCHONDRIAL-PROCESSING PEPTIDASE SUBUNIT ALPHA"/>
    <property type="match status" value="1"/>
</dbReference>
<dbReference type="InterPro" id="IPR007863">
    <property type="entry name" value="Peptidase_M16_C"/>
</dbReference>
<dbReference type="InterPro" id="IPR011249">
    <property type="entry name" value="Metalloenz_LuxS/M16"/>
</dbReference>
<dbReference type="Pfam" id="PF05193">
    <property type="entry name" value="Peptidase_M16_C"/>
    <property type="match status" value="1"/>
</dbReference>
<comment type="caution">
    <text evidence="5">The sequence shown here is derived from an EMBL/GenBank/DDBJ whole genome shotgun (WGS) entry which is preliminary data.</text>
</comment>
<proteinExistence type="inferred from homology"/>
<dbReference type="SUPFAM" id="SSF63411">
    <property type="entry name" value="LuxS/MPP-like metallohydrolase"/>
    <property type="match status" value="2"/>
</dbReference>
<dbReference type="InterPro" id="IPR001431">
    <property type="entry name" value="Pept_M16_Zn_BS"/>
</dbReference>
<reference evidence="5 6" key="1">
    <citation type="submission" date="2018-06" db="EMBL/GenBank/DDBJ databases">
        <title>Phytoactinopolyspora halophila sp. nov., a novel halophilic actinomycete isolated from a saline soil in China.</title>
        <authorList>
            <person name="Tang S.-K."/>
        </authorList>
    </citation>
    <scope>NUCLEOTIDE SEQUENCE [LARGE SCALE GENOMIC DNA]</scope>
    <source>
        <strain evidence="5 6">YIM 96934</strain>
    </source>
</reference>
<dbReference type="OrthoDB" id="9811314at2"/>
<dbReference type="EMBL" id="QMIG01000004">
    <property type="protein sequence ID" value="RAW16520.1"/>
    <property type="molecule type" value="Genomic_DNA"/>
</dbReference>
<sequence>MQTSTVLDEDAGPVRRSVLPGGLRVLTEAVPTVRSVAIGVWIGIGSVDERPGEAGATHYLEHLLFKGTRRRSALDISSEIEAVGGDINAFTAKEFTCYYARVLDADLAVAVDVLADMVTSSSIEAAEVDAEREVVLEEIAMRDDDPSDAVHDLLTARMWGDSPLGRSILGTAESIQQMRRDTVYEYYQQHYRAPNIVVTAAGNIEHDDVVKIVSEAFAPNGFLAGDDLPARARTSGTAPGVDSGVTLMSRPIEQANLLLAMPGLARNDTRRFTLGVLNAALGGGMSSRLFQEIRENRGLAYSVFSFAAQHAAAGLFGVYAGCHPRKADEVLEVTRGILADVASSGITDDELMRGKGQMRGGLVLGLEDTSARMSRLAKSELVYDELPSIDELLARIDAVTMDDVRELASWLLTSRPALAVVGPFDDTSRFESVLD</sequence>